<evidence type="ECO:0000313" key="2">
    <source>
        <dbReference type="EMBL" id="KAF2025566.1"/>
    </source>
</evidence>
<dbReference type="Proteomes" id="UP000799777">
    <property type="component" value="Unassembled WGS sequence"/>
</dbReference>
<name>A0A9P4H2K8_9PLEO</name>
<keyword evidence="3" id="KW-1185">Reference proteome</keyword>
<reference evidence="2" key="1">
    <citation type="journal article" date="2020" name="Stud. Mycol.">
        <title>101 Dothideomycetes genomes: a test case for predicting lifestyles and emergence of pathogens.</title>
        <authorList>
            <person name="Haridas S."/>
            <person name="Albert R."/>
            <person name="Binder M."/>
            <person name="Bloem J."/>
            <person name="Labutti K."/>
            <person name="Salamov A."/>
            <person name="Andreopoulos B."/>
            <person name="Baker S."/>
            <person name="Barry K."/>
            <person name="Bills G."/>
            <person name="Bluhm B."/>
            <person name="Cannon C."/>
            <person name="Castanera R."/>
            <person name="Culley D."/>
            <person name="Daum C."/>
            <person name="Ezra D."/>
            <person name="Gonzalez J."/>
            <person name="Henrissat B."/>
            <person name="Kuo A."/>
            <person name="Liang C."/>
            <person name="Lipzen A."/>
            <person name="Lutzoni F."/>
            <person name="Magnuson J."/>
            <person name="Mondo S."/>
            <person name="Nolan M."/>
            <person name="Ohm R."/>
            <person name="Pangilinan J."/>
            <person name="Park H.-J."/>
            <person name="Ramirez L."/>
            <person name="Alfaro M."/>
            <person name="Sun H."/>
            <person name="Tritt A."/>
            <person name="Yoshinaga Y."/>
            <person name="Zwiers L.-H."/>
            <person name="Turgeon B."/>
            <person name="Goodwin S."/>
            <person name="Spatafora J."/>
            <person name="Crous P."/>
            <person name="Grigoriev I."/>
        </authorList>
    </citation>
    <scope>NUCLEOTIDE SEQUENCE</scope>
    <source>
        <strain evidence="2">CBS 110217</strain>
    </source>
</reference>
<feature type="domain" description="F-box" evidence="1">
    <location>
        <begin position="7"/>
        <end position="47"/>
    </location>
</feature>
<dbReference type="SMART" id="SM00256">
    <property type="entry name" value="FBOX"/>
    <property type="match status" value="1"/>
</dbReference>
<dbReference type="Pfam" id="PF00646">
    <property type="entry name" value="F-box"/>
    <property type="match status" value="1"/>
</dbReference>
<comment type="caution">
    <text evidence="2">The sequence shown here is derived from an EMBL/GenBank/DDBJ whole genome shotgun (WGS) entry which is preliminary data.</text>
</comment>
<organism evidence="2 3">
    <name type="scientific">Setomelanomma holmii</name>
    <dbReference type="NCBI Taxonomy" id="210430"/>
    <lineage>
        <taxon>Eukaryota</taxon>
        <taxon>Fungi</taxon>
        <taxon>Dikarya</taxon>
        <taxon>Ascomycota</taxon>
        <taxon>Pezizomycotina</taxon>
        <taxon>Dothideomycetes</taxon>
        <taxon>Pleosporomycetidae</taxon>
        <taxon>Pleosporales</taxon>
        <taxon>Pleosporineae</taxon>
        <taxon>Phaeosphaeriaceae</taxon>
        <taxon>Setomelanomma</taxon>
    </lineage>
</organism>
<gene>
    <name evidence="2" type="ORF">EK21DRAFT_103830</name>
</gene>
<dbReference type="OrthoDB" id="3226064at2759"/>
<proteinExistence type="predicted"/>
<evidence type="ECO:0000313" key="3">
    <source>
        <dbReference type="Proteomes" id="UP000799777"/>
    </source>
</evidence>
<protein>
    <recommendedName>
        <fullName evidence="1">F-box domain-containing protein</fullName>
    </recommendedName>
</protein>
<dbReference type="InterPro" id="IPR001810">
    <property type="entry name" value="F-box_dom"/>
</dbReference>
<evidence type="ECO:0000259" key="1">
    <source>
        <dbReference type="SMART" id="SM00256"/>
    </source>
</evidence>
<dbReference type="SUPFAM" id="SSF81383">
    <property type="entry name" value="F-box domain"/>
    <property type="match status" value="1"/>
</dbReference>
<accession>A0A9P4H2K8</accession>
<dbReference type="CDD" id="cd09917">
    <property type="entry name" value="F-box_SF"/>
    <property type="match status" value="1"/>
</dbReference>
<dbReference type="AlphaFoldDB" id="A0A9P4H2K8"/>
<dbReference type="InterPro" id="IPR036047">
    <property type="entry name" value="F-box-like_dom_sf"/>
</dbReference>
<sequence>MTELLDLCYDVLIRILEEVNPEDLAACAATSTGFNEFIRKNTRLYKAQYLKTFDDPRRRPTDVEPEWVSEVQKLIRCKKILDSANNDLKRDEFNFVASTVESLIATSSTDRFGNSYNQDIISGLFGPKIAQNHNAFMCRSSLYERAGTEQQKPAETEEGRQLSAKLHCLYGFPSTHAGRRVLSTHPFARSRVYDLRNYTDKTHWGPFRDDGSLRVDWEMVESLMVILGYNSGLCCRRFQPKFSPPWSRPLEGVVPQRAKIMPEYPKGMLYEPDVPLILKDPYNVSGVWSRIVCFLDYNDLYNFNFGTEAMKVSSDQPRNPLTTEEAIRHIIMDLQVTEVTQADQFDNRNLPVVHFNGKSRSVDAAWDPNANSKIRGSVRLTPEGEVRWQTISVFYGGEERWRSEGVQVGGLRSQRGVIGTWFDKDYNPHGPAGPTAFWKICDRTVGDDDVSDSEEEDMGHWHM</sequence>
<dbReference type="EMBL" id="ML978262">
    <property type="protein sequence ID" value="KAF2025566.1"/>
    <property type="molecule type" value="Genomic_DNA"/>
</dbReference>